<dbReference type="Proteomes" id="UP000321773">
    <property type="component" value="Unassembled WGS sequence"/>
</dbReference>
<protein>
    <submittedName>
        <fullName evidence="2">Uncharacterized protein</fullName>
    </submittedName>
</protein>
<dbReference type="AlphaFoldDB" id="A0A1I6UUE3"/>
<proteinExistence type="predicted"/>
<dbReference type="EMBL" id="FPAI01000033">
    <property type="protein sequence ID" value="SFT04987.1"/>
    <property type="molecule type" value="Genomic_DNA"/>
</dbReference>
<evidence type="ECO:0000313" key="3">
    <source>
        <dbReference type="Proteomes" id="UP000199139"/>
    </source>
</evidence>
<sequence length="123" mass="13865">MQNNNGMNNVDNANKLQSAISDDLFPQVQHISDVKQVIEEMTTKSQALREPQVKAILYLKRLGENKYLYPDKNPYKEITDYITKQGKTDVADPDYYLDTIEALIPKPPKPIVMAPGDAKGGKK</sequence>
<evidence type="ECO:0000313" key="1">
    <source>
        <dbReference type="EMBL" id="GEM05595.1"/>
    </source>
</evidence>
<reference evidence="1 4" key="2">
    <citation type="submission" date="2019-07" db="EMBL/GenBank/DDBJ databases">
        <title>Whole genome shotgun sequence of Halolactibacillus miurensis NBRC 100873.</title>
        <authorList>
            <person name="Hosoyama A."/>
            <person name="Uohara A."/>
            <person name="Ohji S."/>
            <person name="Ichikawa N."/>
        </authorList>
    </citation>
    <scope>NUCLEOTIDE SEQUENCE [LARGE SCALE GENOMIC DNA]</scope>
    <source>
        <strain evidence="1 4">NBRC 100873</strain>
    </source>
</reference>
<dbReference type="EMBL" id="BJWJ01000041">
    <property type="protein sequence ID" value="GEM05595.1"/>
    <property type="molecule type" value="Genomic_DNA"/>
</dbReference>
<evidence type="ECO:0000313" key="4">
    <source>
        <dbReference type="Proteomes" id="UP000321773"/>
    </source>
</evidence>
<evidence type="ECO:0000313" key="2">
    <source>
        <dbReference type="EMBL" id="SFT04987.1"/>
    </source>
</evidence>
<name>A0A1I6UUE3_9BACI</name>
<dbReference type="Proteomes" id="UP000199139">
    <property type="component" value="Unassembled WGS sequence"/>
</dbReference>
<gene>
    <name evidence="1" type="ORF">HMI01_25830</name>
    <name evidence="2" type="ORF">SAMN05421668_13344</name>
</gene>
<organism evidence="2 3">
    <name type="scientific">Halolactibacillus miurensis</name>
    <dbReference type="NCBI Taxonomy" id="306541"/>
    <lineage>
        <taxon>Bacteria</taxon>
        <taxon>Bacillati</taxon>
        <taxon>Bacillota</taxon>
        <taxon>Bacilli</taxon>
        <taxon>Bacillales</taxon>
        <taxon>Bacillaceae</taxon>
        <taxon>Halolactibacillus</taxon>
    </lineage>
</organism>
<keyword evidence="4" id="KW-1185">Reference proteome</keyword>
<accession>A0A1I6UUE3</accession>
<reference evidence="2 3" key="1">
    <citation type="submission" date="2016-10" db="EMBL/GenBank/DDBJ databases">
        <authorList>
            <person name="de Groot N.N."/>
        </authorList>
    </citation>
    <scope>NUCLEOTIDE SEQUENCE [LARGE SCALE GENOMIC DNA]</scope>
    <source>
        <strain evidence="2 3">DSM 17074</strain>
    </source>
</reference>
<dbReference type="STRING" id="306541.SAMN05421668_13344"/>